<evidence type="ECO:0000259" key="3">
    <source>
        <dbReference type="PROSITE" id="PS50106"/>
    </source>
</evidence>
<feature type="region of interest" description="Disordered" evidence="2">
    <location>
        <begin position="97"/>
        <end position="183"/>
    </location>
</feature>
<feature type="compositionally biased region" description="Polar residues" evidence="2">
    <location>
        <begin position="257"/>
        <end position="271"/>
    </location>
</feature>
<feature type="domain" description="RBD" evidence="5">
    <location>
        <begin position="1257"/>
        <end position="1328"/>
    </location>
</feature>
<evidence type="ECO:0000313" key="6">
    <source>
        <dbReference type="Proteomes" id="UP000694888"/>
    </source>
</evidence>
<dbReference type="PROSITE" id="PS50898">
    <property type="entry name" value="RBD"/>
    <property type="match status" value="2"/>
</dbReference>
<dbReference type="CDD" id="cd06710">
    <property type="entry name" value="PDZ_RGS12-like"/>
    <property type="match status" value="1"/>
</dbReference>
<dbReference type="InterPro" id="IPR003116">
    <property type="entry name" value="RBD_dom"/>
</dbReference>
<dbReference type="SUPFAM" id="SSF54236">
    <property type="entry name" value="Ubiquitin-like"/>
    <property type="match status" value="2"/>
</dbReference>
<proteinExistence type="predicted"/>
<dbReference type="Gene3D" id="2.30.29.30">
    <property type="entry name" value="Pleckstrin-homology domain (PH domain)/Phosphotyrosine-binding domain (PTB)"/>
    <property type="match status" value="1"/>
</dbReference>
<evidence type="ECO:0000313" key="7">
    <source>
        <dbReference type="RefSeq" id="XP_005094266.1"/>
    </source>
</evidence>
<dbReference type="InterPro" id="IPR024066">
    <property type="entry name" value="RGS_subdom1/3"/>
</dbReference>
<dbReference type="SUPFAM" id="SSF50729">
    <property type="entry name" value="PH domain-like"/>
    <property type="match status" value="1"/>
</dbReference>
<evidence type="ECO:0000259" key="4">
    <source>
        <dbReference type="PROSITE" id="PS50132"/>
    </source>
</evidence>
<dbReference type="InterPro" id="IPR036305">
    <property type="entry name" value="RGS_sf"/>
</dbReference>
<dbReference type="GeneID" id="101854244"/>
<feature type="compositionally biased region" description="Basic and acidic residues" evidence="2">
    <location>
        <begin position="1087"/>
        <end position="1116"/>
    </location>
</feature>
<feature type="region of interest" description="Disordered" evidence="2">
    <location>
        <begin position="1333"/>
        <end position="1367"/>
    </location>
</feature>
<feature type="compositionally biased region" description="Polar residues" evidence="2">
    <location>
        <begin position="1537"/>
        <end position="1553"/>
    </location>
</feature>
<feature type="compositionally biased region" description="Polar residues" evidence="2">
    <location>
        <begin position="1834"/>
        <end position="1857"/>
    </location>
</feature>
<dbReference type="Proteomes" id="UP000694888">
    <property type="component" value="Unplaced"/>
</dbReference>
<feature type="compositionally biased region" description="Low complexity" evidence="2">
    <location>
        <begin position="491"/>
        <end position="506"/>
    </location>
</feature>
<name>A0ABM0JIA0_APLCA</name>
<feature type="region of interest" description="Disordered" evidence="2">
    <location>
        <begin position="232"/>
        <end position="278"/>
    </location>
</feature>
<dbReference type="InterPro" id="IPR044926">
    <property type="entry name" value="RGS_subdomain_2"/>
</dbReference>
<feature type="region of interest" description="Disordered" evidence="2">
    <location>
        <begin position="1421"/>
        <end position="1456"/>
    </location>
</feature>
<dbReference type="InterPro" id="IPR001478">
    <property type="entry name" value="PDZ"/>
</dbReference>
<feature type="region of interest" description="Disordered" evidence="2">
    <location>
        <begin position="825"/>
        <end position="848"/>
    </location>
</feature>
<dbReference type="Gene3D" id="1.10.196.10">
    <property type="match status" value="1"/>
</dbReference>
<dbReference type="RefSeq" id="XP_005094266.1">
    <property type="nucleotide sequence ID" value="XM_005094209.3"/>
</dbReference>
<feature type="compositionally biased region" description="Acidic residues" evidence="2">
    <location>
        <begin position="780"/>
        <end position="793"/>
    </location>
</feature>
<evidence type="ECO:0000256" key="1">
    <source>
        <dbReference type="ARBA" id="ARBA00022468"/>
    </source>
</evidence>
<feature type="domain" description="RGS" evidence="4">
    <location>
        <begin position="916"/>
        <end position="1032"/>
    </location>
</feature>
<feature type="region of interest" description="Disordered" evidence="2">
    <location>
        <begin position="490"/>
        <end position="512"/>
    </location>
</feature>
<feature type="compositionally biased region" description="Polar residues" evidence="2">
    <location>
        <begin position="536"/>
        <end position="561"/>
    </location>
</feature>
<evidence type="ECO:0000259" key="5">
    <source>
        <dbReference type="PROSITE" id="PS50898"/>
    </source>
</evidence>
<dbReference type="Pfam" id="PF02196">
    <property type="entry name" value="RBD"/>
    <property type="match status" value="1"/>
</dbReference>
<feature type="region of interest" description="Disordered" evidence="2">
    <location>
        <begin position="1509"/>
        <end position="1586"/>
    </location>
</feature>
<reference evidence="7" key="1">
    <citation type="submission" date="2025-08" db="UniProtKB">
        <authorList>
            <consortium name="RefSeq"/>
        </authorList>
    </citation>
    <scope>IDENTIFICATION</scope>
</reference>
<feature type="compositionally biased region" description="Polar residues" evidence="2">
    <location>
        <begin position="1612"/>
        <end position="1635"/>
    </location>
</feature>
<keyword evidence="1" id="KW-0343">GTPase activation</keyword>
<dbReference type="PANTHER" id="PTHR45945:SF3">
    <property type="entry name" value="REGULATOR OF G-PROTEIN SIGNALING LOCO"/>
    <property type="match status" value="1"/>
</dbReference>
<dbReference type="SUPFAM" id="SSF48097">
    <property type="entry name" value="Regulator of G-protein signaling, RGS"/>
    <property type="match status" value="1"/>
</dbReference>
<dbReference type="InterPro" id="IPR011993">
    <property type="entry name" value="PH-like_dom_sf"/>
</dbReference>
<dbReference type="CDD" id="cd17067">
    <property type="entry name" value="RBD2_RGS12_like"/>
    <property type="match status" value="1"/>
</dbReference>
<feature type="compositionally biased region" description="Low complexity" evidence="2">
    <location>
        <begin position="1341"/>
        <end position="1354"/>
    </location>
</feature>
<feature type="compositionally biased region" description="Low complexity" evidence="2">
    <location>
        <begin position="1878"/>
        <end position="1893"/>
    </location>
</feature>
<dbReference type="PANTHER" id="PTHR45945">
    <property type="entry name" value="REGULATOR OF G-PROTEIN SIGNALING LOCO"/>
    <property type="match status" value="1"/>
</dbReference>
<dbReference type="Pfam" id="PF00595">
    <property type="entry name" value="PDZ"/>
    <property type="match status" value="1"/>
</dbReference>
<feature type="region of interest" description="Disordered" evidence="2">
    <location>
        <begin position="701"/>
        <end position="793"/>
    </location>
</feature>
<dbReference type="SMART" id="SM00455">
    <property type="entry name" value="RBD"/>
    <property type="match status" value="2"/>
</dbReference>
<dbReference type="InterPro" id="IPR029071">
    <property type="entry name" value="Ubiquitin-like_domsf"/>
</dbReference>
<accession>A0ABM0JIA0</accession>
<dbReference type="PRINTS" id="PR01301">
    <property type="entry name" value="RGSPROTEIN"/>
</dbReference>
<feature type="region of interest" description="Disordered" evidence="2">
    <location>
        <begin position="1942"/>
        <end position="1977"/>
    </location>
</feature>
<feature type="compositionally biased region" description="Polar residues" evidence="2">
    <location>
        <begin position="1767"/>
        <end position="1781"/>
    </location>
</feature>
<feature type="compositionally biased region" description="Polar residues" evidence="2">
    <location>
        <begin position="1436"/>
        <end position="1452"/>
    </location>
</feature>
<feature type="region of interest" description="Disordered" evidence="2">
    <location>
        <begin position="1612"/>
        <end position="1643"/>
    </location>
</feature>
<feature type="compositionally biased region" description="Polar residues" evidence="2">
    <location>
        <begin position="583"/>
        <end position="600"/>
    </location>
</feature>
<feature type="compositionally biased region" description="Polar residues" evidence="2">
    <location>
        <begin position="1510"/>
        <end position="1521"/>
    </location>
</feature>
<feature type="region of interest" description="Disordered" evidence="2">
    <location>
        <begin position="1676"/>
        <end position="1746"/>
    </location>
</feature>
<dbReference type="InterPro" id="IPR006020">
    <property type="entry name" value="PTB/PI_dom"/>
</dbReference>
<dbReference type="Gene3D" id="1.10.167.10">
    <property type="entry name" value="Regulator of G-protein Signalling 4, domain 2"/>
    <property type="match status" value="1"/>
</dbReference>
<feature type="region of interest" description="Disordered" evidence="2">
    <location>
        <begin position="1834"/>
        <end position="1894"/>
    </location>
</feature>
<dbReference type="InterPro" id="IPR016137">
    <property type="entry name" value="RGS"/>
</dbReference>
<dbReference type="InterPro" id="IPR046995">
    <property type="entry name" value="RGS10/12/14-like"/>
</dbReference>
<sequence>MYQSSQHARRRKKRILQGCKTVTVVRGKLGYGFTISGQNPCMLSCIVPGSPAELAGLKPGDLLYFVNGQNVSRYSHDDVVRMVGLSTGALELQVAENCNNSDSSDDDYPPRSKSRYPNRVRPRQNFVDKGSKYDSSRGVSRQQERKDSGGIHHHTSGDIDSDLSSSLTSQEEPPWPQRTDMDWRGISQERLQPRGMADPSDRQNSGFAYPAMHSSAIRKVSSASAIVKKVPPLKSSGKSAPLGHSQYGRREVRPQAVSKSSIKALPQQQVASKREQSPVVVHEDEMEEDEDLPQVAETVKAVVGYIGSIETPSSHTRPHQRLQALRNAVRRLRVEQRVHTLVLMDVNPEGVVLTNAVGKQLALYPCERIAFSGICPDDKRFFGLVTLSCSEDDASSFAGEGESARLPNSSCHIFMIEPELSSHSAHVHHAEMFQIECTTNPQTRRCDEFPSSATSLILCIANLYRDAPPKKFDNDIVQSQVLADPAQVVENNSNSSTNGNNSNSDSGLGFGKEEAPLEQNEQVCVIDLPNTEKDNSSCSSMTMDTSGLSFQQQLSPESRMSGTPRPPHSTQRPVSAFDVRRGLNNSTSSEEWQSTRSMNRLTPRAMPDPSCSGATPPHPDSPIGPNSAESLRQSMQRLLQARHQQLHEQNRMLGSDGESHAGDPVLSLSVAEDGHAVLETNPVGKIQQPLKDGVFTVPTNPPPHSSHYGSSASGRSAFQVPRPVSAPLGKHRGGQGHPETVDMDAMEKLSPRAFPHTSPPASVFRSPSAPPAPFFPHCDTDDDDDDDDDESEDDPYIRQILDEFSRDRQAAAEEDSRRFSEGFALSKRRAADREASGSGMGGHSTWSKAGSFKHTQQLMKQSFSHSHESLAVGEDPSLNTQHKLIAASVNNITGQAGGQRVGQTDKAGRVASWAVHVDKLLQDPVGIEIFSEFLRREFSEENILFWKACEQYRQLTDDSVRKAQAMDVYNRFLSAKADDPVNVDGAARSYTEKFLDNPTAIMFDVAQQQIYQLMRQDSYARFIKSDLYKNKLMEEMEGRPLQGQSGDRQPEEKGGKKKVKGKENEDKRRRSILPWRQHKKSSMKSTSDPELKGLGKKSNKEDKEKDKDKDKDKDSSSSHNVSLASGSSNGVVTVTTSVNNNGSNNNNNLVMNLKKAPGPGIDLSTMRKEVFHPKETSRDAPASHFKFCRIIMPDGSSTVVCAKPGQTSRSVLTKLCEKRSVSLASTDVFILGTETPLDLGEDISTLGSKEILIERRVLFRLDLPSGKSIGVKAKPNRSIRDVFKPILQKYGHRIENITIHLMDSVQPLDLELQVSELDNKRAVVVEDGAVTEVSKPGGPLRSARTPRASSAAGRAKGGHPASSRGSLEEITNQIFEDLMRGKSQVAHGFDELGVLELDKSKGHKNEEVRSSGLFALLRRESVGQKDNRKGNKTKSKVTFTLPSSENRRTSSSVEEDERLFEMLSNAQRMRLEEQRGVHISTGDLPSFLCQDHRDNERHMDAVEEVFLHGSGTSHPNVSSIIDSADRKSKVDVVDGSRPSSTSSLPTKPDQSLVTPIDSKKTRPLSTPASDKWKGHPDRGFSQNGIIPSPRVATELFRMSPVVVDAKNNTVAQSHDATTSMARHPSTAQSFDNTETSQRRTDSSRLAGNLACHFSDSHSFRPLHRYGNAVKAPVVSPEKFSPESKKLRSSPDTQNILLPNKVSPNTRSSSTSSSVSSGNNQNSRVSPNVGTSPSAVSSAPQGKTVHRLSDTMLVQKLQQAWKEKENRQVGSVNQRNQESGAFQNGKGIHMRKSVSEVEGQLFTKVQASARRAGPNGAAAPQYNDLAQRALLSPRFDQSSPQQRHFAQVSGRTSPSQGATARAVLSPRQQHHPMAKHSDSTPQRSSRTSPRMSPTAVAAQMALISPRYSMVTTSATLAGPTQTLSSFAPPTVSHRDPPIVAGTPRNGGPSPHIHNHHPPYRAPPAYAGGEAAEETVTFV</sequence>
<gene>
    <name evidence="7" type="primary">LOC101854244</name>
</gene>
<feature type="region of interest" description="Disordered" evidence="2">
    <location>
        <begin position="1758"/>
        <end position="1789"/>
    </location>
</feature>
<feature type="compositionally biased region" description="Low complexity" evidence="2">
    <location>
        <begin position="1702"/>
        <end position="1725"/>
    </location>
</feature>
<dbReference type="InterPro" id="IPR036034">
    <property type="entry name" value="PDZ_sf"/>
</dbReference>
<feature type="compositionally biased region" description="Basic residues" evidence="2">
    <location>
        <begin position="112"/>
        <end position="122"/>
    </location>
</feature>
<evidence type="ECO:0000256" key="2">
    <source>
        <dbReference type="SAM" id="MobiDB-lite"/>
    </source>
</evidence>
<dbReference type="SMART" id="SM00462">
    <property type="entry name" value="PTB"/>
    <property type="match status" value="1"/>
</dbReference>
<dbReference type="CDD" id="cd01817">
    <property type="entry name" value="RBD1_RGS12_like"/>
    <property type="match status" value="1"/>
</dbReference>
<dbReference type="SUPFAM" id="SSF50156">
    <property type="entry name" value="PDZ domain-like"/>
    <property type="match status" value="1"/>
</dbReference>
<dbReference type="Pfam" id="PF00615">
    <property type="entry name" value="RGS"/>
    <property type="match status" value="1"/>
</dbReference>
<organism evidence="6 7">
    <name type="scientific">Aplysia californica</name>
    <name type="common">California sea hare</name>
    <dbReference type="NCBI Taxonomy" id="6500"/>
    <lineage>
        <taxon>Eukaryota</taxon>
        <taxon>Metazoa</taxon>
        <taxon>Spiralia</taxon>
        <taxon>Lophotrochozoa</taxon>
        <taxon>Mollusca</taxon>
        <taxon>Gastropoda</taxon>
        <taxon>Heterobranchia</taxon>
        <taxon>Euthyneura</taxon>
        <taxon>Tectipleura</taxon>
        <taxon>Aplysiida</taxon>
        <taxon>Aplysioidea</taxon>
        <taxon>Aplysiidae</taxon>
        <taxon>Aplysia</taxon>
    </lineage>
</organism>
<feature type="region of interest" description="Disordered" evidence="2">
    <location>
        <begin position="1038"/>
        <end position="1132"/>
    </location>
</feature>
<dbReference type="SMART" id="SM00228">
    <property type="entry name" value="PDZ"/>
    <property type="match status" value="1"/>
</dbReference>
<feature type="compositionally biased region" description="Basic and acidic residues" evidence="2">
    <location>
        <begin position="1523"/>
        <end position="1534"/>
    </location>
</feature>
<keyword evidence="6" id="KW-1185">Reference proteome</keyword>
<feature type="compositionally biased region" description="Low complexity" evidence="2">
    <location>
        <begin position="705"/>
        <end position="717"/>
    </location>
</feature>
<dbReference type="PROSITE" id="PS50132">
    <property type="entry name" value="RGS"/>
    <property type="match status" value="1"/>
</dbReference>
<feature type="domain" description="RBD" evidence="5">
    <location>
        <begin position="1186"/>
        <end position="1256"/>
    </location>
</feature>
<dbReference type="Gene3D" id="3.10.20.90">
    <property type="entry name" value="Phosphatidylinositol 3-kinase Catalytic Subunit, Chain A, domain 1"/>
    <property type="match status" value="2"/>
</dbReference>
<dbReference type="SMART" id="SM00315">
    <property type="entry name" value="RGS"/>
    <property type="match status" value="1"/>
</dbReference>
<dbReference type="PROSITE" id="PS50106">
    <property type="entry name" value="PDZ"/>
    <property type="match status" value="1"/>
</dbReference>
<feature type="compositionally biased region" description="Polar residues" evidence="2">
    <location>
        <begin position="1727"/>
        <end position="1740"/>
    </location>
</feature>
<feature type="domain" description="PDZ" evidence="3">
    <location>
        <begin position="21"/>
        <end position="98"/>
    </location>
</feature>
<dbReference type="Gene3D" id="2.30.42.10">
    <property type="match status" value="1"/>
</dbReference>
<protein>
    <submittedName>
        <fullName evidence="7">Regulator of G-protein signaling loco</fullName>
    </submittedName>
</protein>
<feature type="region of interest" description="Disordered" evidence="2">
    <location>
        <begin position="530"/>
        <end position="628"/>
    </location>
</feature>